<evidence type="ECO:0000313" key="4">
    <source>
        <dbReference type="Proteomes" id="UP001597399"/>
    </source>
</evidence>
<sequence length="144" mass="16513">MKNEATAQQKLFVDEYLKYRKKNQTQAAINAGYSPKSAASQSSQLLKNPKIIRYLQEREKELEADLRQEFMFDALEARKVMHDIMEDESAADRDRIAAAKDFLDRAGFKPVDKTELSGGLDVTNPYSVLTTEELRKIARSEKHE</sequence>
<dbReference type="InterPro" id="IPR005335">
    <property type="entry name" value="Terminase_ssu"/>
</dbReference>
<keyword evidence="2" id="KW-0231">Viral genome packaging</keyword>
<protein>
    <submittedName>
        <fullName evidence="3">Terminase small subunit</fullName>
    </submittedName>
</protein>
<dbReference type="RefSeq" id="WP_253059607.1">
    <property type="nucleotide sequence ID" value="NZ_JAMXWM010000004.1"/>
</dbReference>
<dbReference type="Pfam" id="PF03592">
    <property type="entry name" value="Terminase_2"/>
    <property type="match status" value="1"/>
</dbReference>
<dbReference type="InterPro" id="IPR038713">
    <property type="entry name" value="Terminase_Gp1_N_sf"/>
</dbReference>
<keyword evidence="4" id="KW-1185">Reference proteome</keyword>
<evidence type="ECO:0000256" key="2">
    <source>
        <dbReference type="ARBA" id="ARBA00023219"/>
    </source>
</evidence>
<accession>A0ABW5RYF5</accession>
<dbReference type="PANTHER" id="PTHR41328">
    <property type="entry name" value="TERMINASE SMALL SUBUNIT-RELATED"/>
    <property type="match status" value="1"/>
</dbReference>
<dbReference type="Gene3D" id="1.10.10.1400">
    <property type="entry name" value="Terminase, small subunit, N-terminal DNA-binding domain, HTH motif"/>
    <property type="match status" value="1"/>
</dbReference>
<dbReference type="Proteomes" id="UP001597399">
    <property type="component" value="Unassembled WGS sequence"/>
</dbReference>
<dbReference type="PANTHER" id="PTHR41328:SF2">
    <property type="entry name" value="TERMINASE SMALL SUBUNIT"/>
    <property type="match status" value="1"/>
</dbReference>
<reference evidence="4" key="1">
    <citation type="journal article" date="2019" name="Int. J. Syst. Evol. Microbiol.">
        <title>The Global Catalogue of Microorganisms (GCM) 10K type strain sequencing project: providing services to taxonomists for standard genome sequencing and annotation.</title>
        <authorList>
            <consortium name="The Broad Institute Genomics Platform"/>
            <consortium name="The Broad Institute Genome Sequencing Center for Infectious Disease"/>
            <person name="Wu L."/>
            <person name="Ma J."/>
        </authorList>
    </citation>
    <scope>NUCLEOTIDE SEQUENCE [LARGE SCALE GENOMIC DNA]</scope>
    <source>
        <strain evidence="4">TISTR 2466</strain>
    </source>
</reference>
<dbReference type="InterPro" id="IPR052404">
    <property type="entry name" value="SPP1-like_terminase"/>
</dbReference>
<dbReference type="EMBL" id="JBHUMQ010000003">
    <property type="protein sequence ID" value="MFD2692471.1"/>
    <property type="molecule type" value="Genomic_DNA"/>
</dbReference>
<proteinExistence type="predicted"/>
<gene>
    <name evidence="3" type="ORF">ACFSUE_02270</name>
</gene>
<evidence type="ECO:0000256" key="1">
    <source>
        <dbReference type="ARBA" id="ARBA00022612"/>
    </source>
</evidence>
<comment type="caution">
    <text evidence="3">The sequence shown here is derived from an EMBL/GenBank/DDBJ whole genome shotgun (WGS) entry which is preliminary data.</text>
</comment>
<organism evidence="3 4">
    <name type="scientific">Sporolactobacillus shoreicorticis</name>
    <dbReference type="NCBI Taxonomy" id="1923877"/>
    <lineage>
        <taxon>Bacteria</taxon>
        <taxon>Bacillati</taxon>
        <taxon>Bacillota</taxon>
        <taxon>Bacilli</taxon>
        <taxon>Bacillales</taxon>
        <taxon>Sporolactobacillaceae</taxon>
        <taxon>Sporolactobacillus</taxon>
    </lineage>
</organism>
<evidence type="ECO:0000313" key="3">
    <source>
        <dbReference type="EMBL" id="MFD2692471.1"/>
    </source>
</evidence>
<keyword evidence="1" id="KW-1188">Viral release from host cell</keyword>
<name>A0ABW5RYF5_9BACL</name>